<gene>
    <name evidence="6" type="ORF">SAMN05660313_03123</name>
</gene>
<accession>A0A1K1R1E2</accession>
<organism evidence="6 7">
    <name type="scientific">Cellulophaga fucicola</name>
    <dbReference type="NCBI Taxonomy" id="76595"/>
    <lineage>
        <taxon>Bacteria</taxon>
        <taxon>Pseudomonadati</taxon>
        <taxon>Bacteroidota</taxon>
        <taxon>Flavobacteriia</taxon>
        <taxon>Flavobacteriales</taxon>
        <taxon>Flavobacteriaceae</taxon>
        <taxon>Cellulophaga</taxon>
    </lineage>
</organism>
<evidence type="ECO:0000256" key="3">
    <source>
        <dbReference type="ARBA" id="ARBA00022989"/>
    </source>
</evidence>
<dbReference type="OrthoDB" id="9809773at2"/>
<sequence length="150" mass="17248">MSLKLPPVVVVFVFGLVMYVLARFLPFGIFDFFGRTMLLKGLLVVMLLVLATSTYKFFKAKTTVNPKDLDKTSALVTTGIYKFTRNPMYLAMLLLLIGWGLFLSNAFNMLIAAGFVSYMNAYQIKPEEEMLTQKFGKEYTSYTKKVRRWF</sequence>
<protein>
    <submittedName>
        <fullName evidence="6">Protein-S-isoprenylcysteine O-methyltransferase Ste14</fullName>
    </submittedName>
</protein>
<proteinExistence type="predicted"/>
<dbReference type="InterPro" id="IPR007318">
    <property type="entry name" value="Phopholipid_MeTrfase"/>
</dbReference>
<dbReference type="AlphaFoldDB" id="A0A1K1R1E2"/>
<dbReference type="Pfam" id="PF04191">
    <property type="entry name" value="PEMT"/>
    <property type="match status" value="1"/>
</dbReference>
<dbReference type="PANTHER" id="PTHR12714:SF24">
    <property type="entry name" value="SLR1182 PROTEIN"/>
    <property type="match status" value="1"/>
</dbReference>
<dbReference type="EMBL" id="FPIY01000006">
    <property type="protein sequence ID" value="SFW65406.1"/>
    <property type="molecule type" value="Genomic_DNA"/>
</dbReference>
<keyword evidence="6" id="KW-0808">Transferase</keyword>
<evidence type="ECO:0000313" key="7">
    <source>
        <dbReference type="Proteomes" id="UP000183257"/>
    </source>
</evidence>
<keyword evidence="2 5" id="KW-0812">Transmembrane</keyword>
<dbReference type="PANTHER" id="PTHR12714">
    <property type="entry name" value="PROTEIN-S ISOPRENYLCYSTEINE O-METHYLTRANSFERASE"/>
    <property type="match status" value="1"/>
</dbReference>
<name>A0A1K1R1E2_9FLAO</name>
<feature type="transmembrane region" description="Helical" evidence="5">
    <location>
        <begin position="37"/>
        <end position="58"/>
    </location>
</feature>
<dbReference type="GO" id="GO:0032259">
    <property type="term" value="P:methylation"/>
    <property type="evidence" value="ECO:0007669"/>
    <property type="project" value="UniProtKB-KW"/>
</dbReference>
<keyword evidence="4 5" id="KW-0472">Membrane</keyword>
<comment type="subcellular location">
    <subcellularLocation>
        <location evidence="1">Endomembrane system</location>
        <topology evidence="1">Multi-pass membrane protein</topology>
    </subcellularLocation>
</comment>
<dbReference type="GO" id="GO:0012505">
    <property type="term" value="C:endomembrane system"/>
    <property type="evidence" value="ECO:0007669"/>
    <property type="project" value="UniProtKB-SubCell"/>
</dbReference>
<dbReference type="RefSeq" id="WP_072304745.1">
    <property type="nucleotide sequence ID" value="NZ_FPIY01000006.1"/>
</dbReference>
<dbReference type="STRING" id="76595.SAMN05660313_03123"/>
<dbReference type="Gene3D" id="1.20.120.1630">
    <property type="match status" value="1"/>
</dbReference>
<evidence type="ECO:0000256" key="4">
    <source>
        <dbReference type="ARBA" id="ARBA00023136"/>
    </source>
</evidence>
<evidence type="ECO:0000256" key="2">
    <source>
        <dbReference type="ARBA" id="ARBA00022692"/>
    </source>
</evidence>
<dbReference type="Proteomes" id="UP000183257">
    <property type="component" value="Unassembled WGS sequence"/>
</dbReference>
<keyword evidence="3 5" id="KW-1133">Transmembrane helix</keyword>
<keyword evidence="6" id="KW-0489">Methyltransferase</keyword>
<evidence type="ECO:0000256" key="1">
    <source>
        <dbReference type="ARBA" id="ARBA00004127"/>
    </source>
</evidence>
<feature type="transmembrane region" description="Helical" evidence="5">
    <location>
        <begin position="6"/>
        <end position="25"/>
    </location>
</feature>
<feature type="transmembrane region" description="Helical" evidence="5">
    <location>
        <begin position="89"/>
        <end position="116"/>
    </location>
</feature>
<evidence type="ECO:0000256" key="5">
    <source>
        <dbReference type="SAM" id="Phobius"/>
    </source>
</evidence>
<keyword evidence="7" id="KW-1185">Reference proteome</keyword>
<evidence type="ECO:0000313" key="6">
    <source>
        <dbReference type="EMBL" id="SFW65406.1"/>
    </source>
</evidence>
<reference evidence="7" key="1">
    <citation type="submission" date="2016-11" db="EMBL/GenBank/DDBJ databases">
        <authorList>
            <person name="Varghese N."/>
            <person name="Submissions S."/>
        </authorList>
    </citation>
    <scope>NUCLEOTIDE SEQUENCE [LARGE SCALE GENOMIC DNA]</scope>
    <source>
        <strain evidence="7">DSM 24786</strain>
    </source>
</reference>
<dbReference type="GO" id="GO:0008168">
    <property type="term" value="F:methyltransferase activity"/>
    <property type="evidence" value="ECO:0007669"/>
    <property type="project" value="UniProtKB-KW"/>
</dbReference>